<dbReference type="SUPFAM" id="SSF110738">
    <property type="entry name" value="Glycerate kinase I"/>
    <property type="match status" value="1"/>
</dbReference>
<reference evidence="4 5" key="1">
    <citation type="submission" date="2015-12" db="EMBL/GenBank/DDBJ databases">
        <title>Dictyostelia acquired genes for synthesis and detection of signals that induce cell-type specialization by lateral gene transfer from prokaryotes.</title>
        <authorList>
            <person name="Gloeckner G."/>
            <person name="Schaap P."/>
        </authorList>
    </citation>
    <scope>NUCLEOTIDE SEQUENCE [LARGE SCALE GENOMIC DNA]</scope>
    <source>
        <strain evidence="4 5">TK</strain>
    </source>
</reference>
<comment type="caution">
    <text evidence="4">The sequence shown here is derived from an EMBL/GenBank/DDBJ whole genome shotgun (WGS) entry which is preliminary data.</text>
</comment>
<keyword evidence="2" id="KW-0808">Transferase</keyword>
<dbReference type="OrthoDB" id="10262596at2759"/>
<dbReference type="InParanoid" id="A0A151Z2S0"/>
<accession>A0A151Z2S0</accession>
<evidence type="ECO:0000256" key="1">
    <source>
        <dbReference type="ARBA" id="ARBA00006284"/>
    </source>
</evidence>
<dbReference type="Gene3D" id="3.40.50.10350">
    <property type="entry name" value="Glycerate kinase, domain 1"/>
    <property type="match status" value="1"/>
</dbReference>
<dbReference type="PANTHER" id="PTHR21599:SF0">
    <property type="entry name" value="GLYCERATE KINASE"/>
    <property type="match status" value="1"/>
</dbReference>
<dbReference type="GO" id="GO:0008887">
    <property type="term" value="F:glycerate kinase activity"/>
    <property type="evidence" value="ECO:0007669"/>
    <property type="project" value="InterPro"/>
</dbReference>
<dbReference type="EMBL" id="LODT01000051">
    <property type="protein sequence ID" value="KYQ88255.1"/>
    <property type="molecule type" value="Genomic_DNA"/>
</dbReference>
<dbReference type="STRING" id="361077.A0A151Z2S0"/>
<organism evidence="4 5">
    <name type="scientific">Tieghemostelium lacteum</name>
    <name type="common">Slime mold</name>
    <name type="synonym">Dictyostelium lacteum</name>
    <dbReference type="NCBI Taxonomy" id="361077"/>
    <lineage>
        <taxon>Eukaryota</taxon>
        <taxon>Amoebozoa</taxon>
        <taxon>Evosea</taxon>
        <taxon>Eumycetozoa</taxon>
        <taxon>Dictyostelia</taxon>
        <taxon>Dictyosteliales</taxon>
        <taxon>Raperosteliaceae</taxon>
        <taxon>Tieghemostelium</taxon>
    </lineage>
</organism>
<keyword evidence="3" id="KW-0418">Kinase</keyword>
<dbReference type="Pfam" id="PF02595">
    <property type="entry name" value="Gly_kinase"/>
    <property type="match status" value="1"/>
</dbReference>
<dbReference type="InterPro" id="IPR036129">
    <property type="entry name" value="Glycerate_kinase_sf"/>
</dbReference>
<protein>
    <recommendedName>
        <fullName evidence="6">Glycerate kinase</fullName>
    </recommendedName>
</protein>
<name>A0A151Z2S0_TIELA</name>
<keyword evidence="5" id="KW-1185">Reference proteome</keyword>
<evidence type="ECO:0000313" key="5">
    <source>
        <dbReference type="Proteomes" id="UP000076078"/>
    </source>
</evidence>
<sequence length="396" mass="43311">MNCLIAYDSFKDSISSTELGNQTNTTIKQLLKNDRENMILTISDGGEGLLESLKVSLNLEFTEVTSVIGPLGNTITSKYAHTSSSNSNENERFAVIEMAMTSGIEMVPVNQRSPMNTTTYGVGQLIDHAVTVGGYKKIYIGAGGSATNDAGLGALQSVGLTFTFFNPTLTPSYIYGRDLSNISSIQVPKEIQNLYNDVEFIFLTDVQNPFIGVNGAVACFSKQKGATESDQLILEQSMTRITKTIYPRDISTVPGSGAAGGLASGFISYFNAKVEKGIDFVLSHYHLSEKLEKKQIDMIITGEGCFDSTTLNGKVVSKIMNISSEYNIPLMIICGKKNISTDIEKEIFDKFQGKCVIYDLVSEFGERESLNNTKHCIDSLIKKVLLKFLQSNNIPF</sequence>
<evidence type="ECO:0000256" key="3">
    <source>
        <dbReference type="ARBA" id="ARBA00022777"/>
    </source>
</evidence>
<dbReference type="InterPro" id="IPR018193">
    <property type="entry name" value="Glyc_kinase_flavodox-like_fold"/>
</dbReference>
<dbReference type="Proteomes" id="UP000076078">
    <property type="component" value="Unassembled WGS sequence"/>
</dbReference>
<dbReference type="NCBIfam" id="TIGR00045">
    <property type="entry name" value="glycerate kinase"/>
    <property type="match status" value="1"/>
</dbReference>
<dbReference type="GO" id="GO:0031388">
    <property type="term" value="P:organic acid phosphorylation"/>
    <property type="evidence" value="ECO:0007669"/>
    <property type="project" value="InterPro"/>
</dbReference>
<dbReference type="PIRSF" id="PIRSF006078">
    <property type="entry name" value="GlxK"/>
    <property type="match status" value="1"/>
</dbReference>
<dbReference type="InterPro" id="IPR018197">
    <property type="entry name" value="Glycerate_kinase_RE-like"/>
</dbReference>
<evidence type="ECO:0008006" key="6">
    <source>
        <dbReference type="Google" id="ProtNLM"/>
    </source>
</evidence>
<dbReference type="Gene3D" id="3.90.1510.10">
    <property type="entry name" value="Glycerate kinase, domain 2"/>
    <property type="match status" value="1"/>
</dbReference>
<dbReference type="AlphaFoldDB" id="A0A151Z2S0"/>
<evidence type="ECO:0000313" key="4">
    <source>
        <dbReference type="EMBL" id="KYQ88255.1"/>
    </source>
</evidence>
<dbReference type="PANTHER" id="PTHR21599">
    <property type="entry name" value="GLYCERATE KINASE"/>
    <property type="match status" value="1"/>
</dbReference>
<gene>
    <name evidence="4" type="ORF">DLAC_10946</name>
</gene>
<proteinExistence type="inferred from homology"/>
<dbReference type="OMA" id="MRVLVCP"/>
<dbReference type="InterPro" id="IPR004381">
    <property type="entry name" value="Glycerate_kinase"/>
</dbReference>
<comment type="similarity">
    <text evidence="1">Belongs to the glycerate kinase type-1 family.</text>
</comment>
<evidence type="ECO:0000256" key="2">
    <source>
        <dbReference type="ARBA" id="ARBA00022679"/>
    </source>
</evidence>